<evidence type="ECO:0000256" key="1">
    <source>
        <dbReference type="SAM" id="MobiDB-lite"/>
    </source>
</evidence>
<sequence length="385" mass="42878">MKVIINCAFVFNLSGVKVKNITGQILAPNVLPVKRLSVNENKMTVKKLSKLFVKPNGCGLMKPKKRISLRNSAENCTLTPIYNNSVLHENLPIVDQPSINPEKSLIDSMQNNTEDDTQNKEITFKPLIESTNTPKIPLNKMEPRNFPTPRKNSFRYPSELTTENGSEVENVATVFNPSDTVDQNSDLMVENIESADCEKANNDSCSADSTVVLNEASPISRNPIALGNQLMTPRSHLSAKKTDHLRTPVNYPPLDIPAIKSSLKTKSPGPKKWVTFNNIVQAESQTRFINDFNAELLKTNNSKPETMQIDSQPIFVDHSYTHQSHCTQVDITKSEHPQISSQTNFVDDLYADSPTINKTKSGSEDLNISSGNRAQSVMDVLQRIK</sequence>
<dbReference type="EMBL" id="JBBCAQ010000033">
    <property type="protein sequence ID" value="KAK7582151.1"/>
    <property type="molecule type" value="Genomic_DNA"/>
</dbReference>
<keyword evidence="3" id="KW-1185">Reference proteome</keyword>
<name>A0AAN9TFA2_9HEMI</name>
<proteinExistence type="predicted"/>
<organism evidence="2 3">
    <name type="scientific">Parthenolecanium corni</name>
    <dbReference type="NCBI Taxonomy" id="536013"/>
    <lineage>
        <taxon>Eukaryota</taxon>
        <taxon>Metazoa</taxon>
        <taxon>Ecdysozoa</taxon>
        <taxon>Arthropoda</taxon>
        <taxon>Hexapoda</taxon>
        <taxon>Insecta</taxon>
        <taxon>Pterygota</taxon>
        <taxon>Neoptera</taxon>
        <taxon>Paraneoptera</taxon>
        <taxon>Hemiptera</taxon>
        <taxon>Sternorrhyncha</taxon>
        <taxon>Coccoidea</taxon>
        <taxon>Coccidae</taxon>
        <taxon>Parthenolecanium</taxon>
    </lineage>
</organism>
<accession>A0AAN9TFA2</accession>
<dbReference type="Proteomes" id="UP001367676">
    <property type="component" value="Unassembled WGS sequence"/>
</dbReference>
<protein>
    <submittedName>
        <fullName evidence="2">Uncharacterized protein</fullName>
    </submittedName>
</protein>
<reference evidence="2 3" key="1">
    <citation type="submission" date="2024-03" db="EMBL/GenBank/DDBJ databases">
        <title>Adaptation during the transition from Ophiocordyceps entomopathogen to insect associate is accompanied by gene loss and intensified selection.</title>
        <authorList>
            <person name="Ward C.M."/>
            <person name="Onetto C.A."/>
            <person name="Borneman A.R."/>
        </authorList>
    </citation>
    <scope>NUCLEOTIDE SEQUENCE [LARGE SCALE GENOMIC DNA]</scope>
    <source>
        <strain evidence="2">AWRI1</strain>
        <tissue evidence="2">Single Adult Female</tissue>
    </source>
</reference>
<dbReference type="AlphaFoldDB" id="A0AAN9TFA2"/>
<evidence type="ECO:0000313" key="2">
    <source>
        <dbReference type="EMBL" id="KAK7582151.1"/>
    </source>
</evidence>
<gene>
    <name evidence="2" type="ORF">V9T40_013596</name>
</gene>
<feature type="region of interest" description="Disordered" evidence="1">
    <location>
        <begin position="131"/>
        <end position="153"/>
    </location>
</feature>
<comment type="caution">
    <text evidence="2">The sequence shown here is derived from an EMBL/GenBank/DDBJ whole genome shotgun (WGS) entry which is preliminary data.</text>
</comment>
<evidence type="ECO:0000313" key="3">
    <source>
        <dbReference type="Proteomes" id="UP001367676"/>
    </source>
</evidence>